<dbReference type="GO" id="GO:0004386">
    <property type="term" value="F:helicase activity"/>
    <property type="evidence" value="ECO:0007669"/>
    <property type="project" value="UniProtKB-KW"/>
</dbReference>
<dbReference type="GO" id="GO:0016787">
    <property type="term" value="F:hydrolase activity"/>
    <property type="evidence" value="ECO:0007669"/>
    <property type="project" value="InterPro"/>
</dbReference>
<accession>A0A8X8GYP8</accession>
<comment type="caution">
    <text evidence="2">The sequence shown here is derived from an EMBL/GenBank/DDBJ whole genome shotgun (WGS) entry which is preliminary data.</text>
</comment>
<dbReference type="Gene3D" id="3.40.50.300">
    <property type="entry name" value="P-loop containing nucleotide triphosphate hydrolases"/>
    <property type="match status" value="1"/>
</dbReference>
<dbReference type="AlphaFoldDB" id="A0A8X8GYP8"/>
<proteinExistence type="predicted"/>
<dbReference type="Pfam" id="PF04851">
    <property type="entry name" value="ResIII"/>
    <property type="match status" value="1"/>
</dbReference>
<organism evidence="2 3">
    <name type="scientific">Fertoeibacter niger</name>
    <dbReference type="NCBI Taxonomy" id="2656921"/>
    <lineage>
        <taxon>Bacteria</taxon>
        <taxon>Pseudomonadati</taxon>
        <taxon>Pseudomonadota</taxon>
        <taxon>Alphaproteobacteria</taxon>
        <taxon>Rhodobacterales</taxon>
        <taxon>Paracoccaceae</taxon>
        <taxon>Fertoeibacter</taxon>
    </lineage>
</organism>
<dbReference type="RefSeq" id="WP_152824121.1">
    <property type="nucleotide sequence ID" value="NZ_WHUT02000002.1"/>
</dbReference>
<keyword evidence="3" id="KW-1185">Reference proteome</keyword>
<dbReference type="InterPro" id="IPR006935">
    <property type="entry name" value="Helicase/UvrB_N"/>
</dbReference>
<keyword evidence="2" id="KW-0547">Nucleotide-binding</keyword>
<keyword evidence="2" id="KW-0347">Helicase</keyword>
<keyword evidence="2" id="KW-0378">Hydrolase</keyword>
<keyword evidence="2" id="KW-0067">ATP-binding</keyword>
<evidence type="ECO:0000313" key="3">
    <source>
        <dbReference type="Proteomes" id="UP000484076"/>
    </source>
</evidence>
<gene>
    <name evidence="2" type="ORF">GEU84_005560</name>
</gene>
<feature type="domain" description="Helicase/UvrB N-terminal" evidence="1">
    <location>
        <begin position="168"/>
        <end position="312"/>
    </location>
</feature>
<evidence type="ECO:0000313" key="2">
    <source>
        <dbReference type="EMBL" id="NUB43841.1"/>
    </source>
</evidence>
<protein>
    <submittedName>
        <fullName evidence="2">DEAD/DEAH box helicase family protein</fullName>
    </submittedName>
</protein>
<dbReference type="GO" id="GO:0005524">
    <property type="term" value="F:ATP binding"/>
    <property type="evidence" value="ECO:0007669"/>
    <property type="project" value="InterPro"/>
</dbReference>
<evidence type="ECO:0000259" key="1">
    <source>
        <dbReference type="Pfam" id="PF04851"/>
    </source>
</evidence>
<dbReference type="GO" id="GO:0003677">
    <property type="term" value="F:DNA binding"/>
    <property type="evidence" value="ECO:0007669"/>
    <property type="project" value="InterPro"/>
</dbReference>
<reference evidence="2" key="1">
    <citation type="submission" date="2020-05" db="EMBL/GenBank/DDBJ databases">
        <title>Fertoebacter nigrum gen. nov., sp. nov., a new member of the family Rhodobacteraceae.</title>
        <authorList>
            <person name="Szuroczki S."/>
            <person name="Abbaszade G."/>
            <person name="Buni D."/>
            <person name="Schumann P."/>
            <person name="Toth E."/>
        </authorList>
    </citation>
    <scope>NUCLEOTIDE SEQUENCE</scope>
    <source>
        <strain evidence="2">RG-N-1a</strain>
    </source>
</reference>
<dbReference type="InterPro" id="IPR027417">
    <property type="entry name" value="P-loop_NTPase"/>
</dbReference>
<dbReference type="Proteomes" id="UP000484076">
    <property type="component" value="Unassembled WGS sequence"/>
</dbReference>
<dbReference type="SUPFAM" id="SSF52540">
    <property type="entry name" value="P-loop containing nucleoside triphosphate hydrolases"/>
    <property type="match status" value="2"/>
</dbReference>
<name>A0A8X8GYP8_9RHOB</name>
<dbReference type="EMBL" id="WHUT02000002">
    <property type="protein sequence ID" value="NUB43841.1"/>
    <property type="molecule type" value="Genomic_DNA"/>
</dbReference>
<sequence>MARATAPRARANGRPQIPFVHKLILNQWLLSLFNVTKFEQLAEHLRNEKLEGMDENNVHHFHHALTAQLFNLTQLSTDVLLDYDQNIVKHTQRLNERRITRGEAPIVWKYFQYLTLLFTEIYLDRYFRDPDALLAAINGQVAVCNTDRPEGDHIAPFKDGSEAWSQINKIAYWSATGSGKTLLMHANILQFQFYLDKHGRRRDLNRIILLTPNEGLSQQHLREFEAAGLAAELFQKDGAGLFSGQRIEILDIHKLKDEMGDKTIAIDAFEGNNLVLVDEGHRGASGGEEGAWMRFRNALCEKGFSFEYSATFGQAVKGSKPLTDLYAKSILFDYSYRYFYGDGFGKDYQILNLDEGTQANHLDSYLVACLLAFFQQQRLFKEQGAAFRSYNIDKPLWIFVGGSVTKTLASKDASDIIQILKFLARYVSDRTGSIQRIDRVLNQGLVTAGGRNLFAGRFSYLNTAGLSAAQVFDETLALMFNAAGGGTLHVENLKGATGEIALRIGDNEPFGVINVGDDAKLVKLCDENKISTGDSEFAGSLFHQINTPQSSVNLLIGSKKFTEGWNSWRVSTMGLMNVGQTEGSQIIQLFGRGVRLKGYGSSLKRSGKAQLPEDMTRPKHISVLETLSIFGIRADYMAQFRDFLEEEDLPANDDRIEFLMPIIKNLGTQKLKTIRLKNTINGVNTEFGDAFRRLGPIPTLATPDPSKDEATAYLQKNQVVLNWYPKIQAMKSGGVAGGDIEAAPNQAHLTKSHIAFLDLERIFFDLERFKAERGWYNLNITADGIGELLADQTWYQLLIPAEELACDSFAKVRLWEEIALSLLKKFTERYYTFRKREWELPHLEFQELTDNDSNFPKGKDEDGEGYYRILLDRSQEEIVAKLNELKSLIESKALTPWEFSGMKAIWFDRHLYEPLLYLDQNIVEVSPVALNKGERNLVEDVKAFHDSAATFFSDKELYLLRNLSKGRGVGFFEAGNFHPDFILWLIVGGRQFITFIDPKGIRNLGFNDPKIQFFQTIKDIERRLAEPSVSLSSFIISNTPSHAMRLLWSVDKIEMGARNILFQEEDKPTYVSEMMHRIVAAVP</sequence>